<dbReference type="GO" id="GO:0046872">
    <property type="term" value="F:metal ion binding"/>
    <property type="evidence" value="ECO:0007669"/>
    <property type="project" value="UniProtKB-KW"/>
</dbReference>
<dbReference type="GO" id="GO:0004130">
    <property type="term" value="F:cytochrome-c peroxidase activity"/>
    <property type="evidence" value="ECO:0007669"/>
    <property type="project" value="TreeGrafter"/>
</dbReference>
<reference evidence="9 10" key="1">
    <citation type="submission" date="2019-01" db="EMBL/GenBank/DDBJ databases">
        <title>Flavobacterium sp. nov.,isolated from freshwater.</title>
        <authorList>
            <person name="Zhang R."/>
            <person name="Du Z.-J."/>
        </authorList>
    </citation>
    <scope>NUCLEOTIDE SEQUENCE [LARGE SCALE GENOMIC DNA]</scope>
    <source>
        <strain evidence="9 10">1E403</strain>
    </source>
</reference>
<dbReference type="GO" id="GO:0009055">
    <property type="term" value="F:electron transfer activity"/>
    <property type="evidence" value="ECO:0007669"/>
    <property type="project" value="InterPro"/>
</dbReference>
<keyword evidence="4" id="KW-0732">Signal</keyword>
<evidence type="ECO:0000313" key="9">
    <source>
        <dbReference type="EMBL" id="RWW99617.1"/>
    </source>
</evidence>
<feature type="domain" description="Cytochrome c" evidence="8">
    <location>
        <begin position="230"/>
        <end position="343"/>
    </location>
</feature>
<dbReference type="AlphaFoldDB" id="A0A3S4T0I7"/>
<evidence type="ECO:0000259" key="8">
    <source>
        <dbReference type="PROSITE" id="PS51007"/>
    </source>
</evidence>
<dbReference type="PANTHER" id="PTHR30600">
    <property type="entry name" value="CYTOCHROME C PEROXIDASE-RELATED"/>
    <property type="match status" value="1"/>
</dbReference>
<dbReference type="RefSeq" id="WP_128390167.1">
    <property type="nucleotide sequence ID" value="NZ_SBII01000008.1"/>
</dbReference>
<keyword evidence="3 7" id="KW-0479">Metal-binding</keyword>
<evidence type="ECO:0000256" key="5">
    <source>
        <dbReference type="ARBA" id="ARBA00023002"/>
    </source>
</evidence>
<accession>A0A3S4T0I7</accession>
<sequence length="359" mass="40597">MKINSFFPNKSPSYLVCFLSIILFIQCNKDDSPSEKPTEEVIEEQGYLDLPETPYDYTSLPTTGVPHSANDVNRNSTNPITNDGATLGRVLFYDKLLSKNNQISCASCHKQEFAFADNVSKSKGVNGLTIRNSMHLVNIRHFGGAMFWDMRTPTLELQTLLPIQDHIEMGLTLEEMIAKLQNTTYYKSLFQKAFGDGEITSDRVSKALAQFIRSLNSYGSKFSRGEAMTDQEKAGFFKFHEQGVTSNPTPFTVSCMECHMGVQQISFVNDSLPILNFPIEHNGRGFEDEPKFMKVANMMNIELTAPYGHDGRYATLDILLRNHGNNLTDEDRVNLIAFLKTLTDIEFTKDVRYSNPFKK</sequence>
<comment type="subcellular location">
    <subcellularLocation>
        <location evidence="1">Cell envelope</location>
    </subcellularLocation>
</comment>
<comment type="caution">
    <text evidence="9">The sequence shown here is derived from an EMBL/GenBank/DDBJ whole genome shotgun (WGS) entry which is preliminary data.</text>
</comment>
<evidence type="ECO:0000256" key="2">
    <source>
        <dbReference type="ARBA" id="ARBA00022617"/>
    </source>
</evidence>
<dbReference type="GO" id="GO:0020037">
    <property type="term" value="F:heme binding"/>
    <property type="evidence" value="ECO:0007669"/>
    <property type="project" value="InterPro"/>
</dbReference>
<gene>
    <name evidence="9" type="ORF">EPI11_11740</name>
</gene>
<evidence type="ECO:0000256" key="3">
    <source>
        <dbReference type="ARBA" id="ARBA00022723"/>
    </source>
</evidence>
<keyword evidence="6 7" id="KW-0408">Iron</keyword>
<evidence type="ECO:0000256" key="4">
    <source>
        <dbReference type="ARBA" id="ARBA00022729"/>
    </source>
</evidence>
<dbReference type="InterPro" id="IPR051395">
    <property type="entry name" value="Cytochrome_c_Peroxidase/MauG"/>
</dbReference>
<dbReference type="PROSITE" id="PS51007">
    <property type="entry name" value="CYTC"/>
    <property type="match status" value="1"/>
</dbReference>
<evidence type="ECO:0000256" key="6">
    <source>
        <dbReference type="ARBA" id="ARBA00023004"/>
    </source>
</evidence>
<dbReference type="Pfam" id="PF03150">
    <property type="entry name" value="CCP_MauG"/>
    <property type="match status" value="1"/>
</dbReference>
<dbReference type="OrthoDB" id="9805202at2"/>
<evidence type="ECO:0000256" key="1">
    <source>
        <dbReference type="ARBA" id="ARBA00004196"/>
    </source>
</evidence>
<proteinExistence type="predicted"/>
<evidence type="ECO:0000313" key="10">
    <source>
        <dbReference type="Proteomes" id="UP000287527"/>
    </source>
</evidence>
<dbReference type="InterPro" id="IPR004852">
    <property type="entry name" value="Di-haem_cyt_c_peroxidsae"/>
</dbReference>
<dbReference type="GO" id="GO:0030313">
    <property type="term" value="C:cell envelope"/>
    <property type="evidence" value="ECO:0007669"/>
    <property type="project" value="UniProtKB-SubCell"/>
</dbReference>
<keyword evidence="2 7" id="KW-0349">Heme</keyword>
<keyword evidence="10" id="KW-1185">Reference proteome</keyword>
<keyword evidence="5" id="KW-0560">Oxidoreductase</keyword>
<protein>
    <recommendedName>
        <fullName evidence="8">Cytochrome c domain-containing protein</fullName>
    </recommendedName>
</protein>
<evidence type="ECO:0000256" key="7">
    <source>
        <dbReference type="PROSITE-ProRule" id="PRU00433"/>
    </source>
</evidence>
<name>A0A3S4T0I7_9FLAO</name>
<dbReference type="SUPFAM" id="SSF46626">
    <property type="entry name" value="Cytochrome c"/>
    <property type="match status" value="2"/>
</dbReference>
<dbReference type="EMBL" id="SBII01000008">
    <property type="protein sequence ID" value="RWW99617.1"/>
    <property type="molecule type" value="Genomic_DNA"/>
</dbReference>
<dbReference type="Proteomes" id="UP000287527">
    <property type="component" value="Unassembled WGS sequence"/>
</dbReference>
<organism evidence="9 10">
    <name type="scientific">Flavobacterium cerinum</name>
    <dbReference type="NCBI Taxonomy" id="2502784"/>
    <lineage>
        <taxon>Bacteria</taxon>
        <taxon>Pseudomonadati</taxon>
        <taxon>Bacteroidota</taxon>
        <taxon>Flavobacteriia</taxon>
        <taxon>Flavobacteriales</taxon>
        <taxon>Flavobacteriaceae</taxon>
        <taxon>Flavobacterium</taxon>
    </lineage>
</organism>
<dbReference type="InterPro" id="IPR036909">
    <property type="entry name" value="Cyt_c-like_dom_sf"/>
</dbReference>
<dbReference type="PANTHER" id="PTHR30600:SF10">
    <property type="entry name" value="BLL6722 PROTEIN"/>
    <property type="match status" value="1"/>
</dbReference>
<dbReference type="InterPro" id="IPR009056">
    <property type="entry name" value="Cyt_c-like_dom"/>
</dbReference>
<dbReference type="Gene3D" id="1.10.760.10">
    <property type="entry name" value="Cytochrome c-like domain"/>
    <property type="match status" value="2"/>
</dbReference>